<feature type="region of interest" description="Disordered" evidence="1">
    <location>
        <begin position="100"/>
        <end position="139"/>
    </location>
</feature>
<evidence type="ECO:0000313" key="3">
    <source>
        <dbReference type="Proteomes" id="UP000684084"/>
    </source>
</evidence>
<evidence type="ECO:0000256" key="1">
    <source>
        <dbReference type="SAM" id="MobiDB-lite"/>
    </source>
</evidence>
<comment type="caution">
    <text evidence="2">The sequence shown here is derived from an EMBL/GenBank/DDBJ whole genome shotgun (WGS) entry which is preliminary data.</text>
</comment>
<dbReference type="VEuPathDB" id="FungiDB:RhiirFUN_011160"/>
<proteinExistence type="predicted"/>
<name>A0A915Z9A8_9GLOM</name>
<sequence length="340" mass="39627">MFSNTFTQINKPHFVVYIFEVKLSLIFRRIIELNTLSKYYTKESEIGKKVLKLQRDFKKEGMMEFESIGLHHLKETSSTIQPALKRKLNEKEMIIDSGNNPFYVSEHGKDPKNATNQKIEKQNSSSELPSSDVGPEDNDEIIGRSVRSMYRKDLKSDILEKAKTYELKWSDFHEVLALSSIIVLRLPCPYPAHIFTSREWQTIIHENPYIVADSVKSAFFHGYARVVKFYLLYGMHRLTPWKARLFFCQVIPKLAERFLEFLTCVVVFLMLPQPKHQRMSTVLNCYTQSFDHYFLLIRLNRATSGTATRPDFSCLVNEIPILNSEIKPPGFTLLQQQKID</sequence>
<dbReference type="Proteomes" id="UP000684084">
    <property type="component" value="Unassembled WGS sequence"/>
</dbReference>
<feature type="compositionally biased region" description="Polar residues" evidence="1">
    <location>
        <begin position="113"/>
        <end position="129"/>
    </location>
</feature>
<organism evidence="2 3">
    <name type="scientific">Rhizophagus irregularis</name>
    <dbReference type="NCBI Taxonomy" id="588596"/>
    <lineage>
        <taxon>Eukaryota</taxon>
        <taxon>Fungi</taxon>
        <taxon>Fungi incertae sedis</taxon>
        <taxon>Mucoromycota</taxon>
        <taxon>Glomeromycotina</taxon>
        <taxon>Glomeromycetes</taxon>
        <taxon>Glomerales</taxon>
        <taxon>Glomeraceae</taxon>
        <taxon>Rhizophagus</taxon>
    </lineage>
</organism>
<dbReference type="AlphaFoldDB" id="A0A915Z9A8"/>
<dbReference type="EMBL" id="CAGKOT010000024">
    <property type="protein sequence ID" value="CAB5367985.1"/>
    <property type="molecule type" value="Genomic_DNA"/>
</dbReference>
<accession>A0A915Z9A8</accession>
<reference evidence="2" key="1">
    <citation type="submission" date="2020-05" db="EMBL/GenBank/DDBJ databases">
        <authorList>
            <person name="Rincon C."/>
            <person name="Sanders R I."/>
            <person name="Robbins C."/>
            <person name="Chaturvedi A."/>
        </authorList>
    </citation>
    <scope>NUCLEOTIDE SEQUENCE</scope>
    <source>
        <strain evidence="2">CHB12</strain>
    </source>
</reference>
<gene>
    <name evidence="2" type="ORF">CHRIB12_LOCUS11518</name>
</gene>
<dbReference type="VEuPathDB" id="FungiDB:RhiirFUN_011159"/>
<protein>
    <submittedName>
        <fullName evidence="2">Uncharacterized protein</fullName>
    </submittedName>
</protein>
<dbReference type="OrthoDB" id="2440309at2759"/>
<evidence type="ECO:0000313" key="2">
    <source>
        <dbReference type="EMBL" id="CAB5367985.1"/>
    </source>
</evidence>